<name>A0A841JU66_9BACT</name>
<feature type="transmembrane region" description="Helical" evidence="1">
    <location>
        <begin position="117"/>
        <end position="138"/>
    </location>
</feature>
<feature type="transmembrane region" description="Helical" evidence="1">
    <location>
        <begin position="144"/>
        <end position="161"/>
    </location>
</feature>
<gene>
    <name evidence="2" type="ORF">HNQ77_001233</name>
</gene>
<feature type="transmembrane region" description="Helical" evidence="1">
    <location>
        <begin position="91"/>
        <end position="110"/>
    </location>
</feature>
<feature type="transmembrane region" description="Helical" evidence="1">
    <location>
        <begin position="335"/>
        <end position="352"/>
    </location>
</feature>
<keyword evidence="1" id="KW-0812">Transmembrane</keyword>
<dbReference type="AlphaFoldDB" id="A0A841JU66"/>
<dbReference type="EMBL" id="JACHEK010000002">
    <property type="protein sequence ID" value="MBB6143289.1"/>
    <property type="molecule type" value="Genomic_DNA"/>
</dbReference>
<feature type="transmembrane region" description="Helical" evidence="1">
    <location>
        <begin position="262"/>
        <end position="282"/>
    </location>
</feature>
<evidence type="ECO:0008006" key="4">
    <source>
        <dbReference type="Google" id="ProtNLM"/>
    </source>
</evidence>
<comment type="caution">
    <text evidence="2">The sequence shown here is derived from an EMBL/GenBank/DDBJ whole genome shotgun (WGS) entry which is preliminary data.</text>
</comment>
<proteinExistence type="predicted"/>
<dbReference type="OrthoDB" id="116433at2"/>
<feature type="transmembrane region" description="Helical" evidence="1">
    <location>
        <begin position="168"/>
        <end position="193"/>
    </location>
</feature>
<evidence type="ECO:0000313" key="3">
    <source>
        <dbReference type="Proteomes" id="UP000538666"/>
    </source>
</evidence>
<keyword evidence="1" id="KW-0472">Membrane</keyword>
<evidence type="ECO:0000313" key="2">
    <source>
        <dbReference type="EMBL" id="MBB6143289.1"/>
    </source>
</evidence>
<dbReference type="Proteomes" id="UP000538666">
    <property type="component" value="Unassembled WGS sequence"/>
</dbReference>
<organism evidence="2 3">
    <name type="scientific">Silvibacterium bohemicum</name>
    <dbReference type="NCBI Taxonomy" id="1577686"/>
    <lineage>
        <taxon>Bacteria</taxon>
        <taxon>Pseudomonadati</taxon>
        <taxon>Acidobacteriota</taxon>
        <taxon>Terriglobia</taxon>
        <taxon>Terriglobales</taxon>
        <taxon>Acidobacteriaceae</taxon>
        <taxon>Silvibacterium</taxon>
    </lineage>
</organism>
<feature type="transmembrane region" description="Helical" evidence="1">
    <location>
        <begin position="364"/>
        <end position="383"/>
    </location>
</feature>
<feature type="transmembrane region" description="Helical" evidence="1">
    <location>
        <begin position="66"/>
        <end position="85"/>
    </location>
</feature>
<protein>
    <recommendedName>
        <fullName evidence="4">DUF2029 domain-containing protein</fullName>
    </recommendedName>
</protein>
<feature type="transmembrane region" description="Helical" evidence="1">
    <location>
        <begin position="15"/>
        <end position="32"/>
    </location>
</feature>
<accession>A0A841JU66</accession>
<keyword evidence="1" id="KW-1133">Transmembrane helix</keyword>
<evidence type="ECO:0000256" key="1">
    <source>
        <dbReference type="SAM" id="Phobius"/>
    </source>
</evidence>
<sequence length="398" mass="44304">MSIDSPAERLQPPKPLYLALYFVAVLGLYAYLNPGGSHLFWDAQVYARAIGDWRAHRDAYTAAEGLIFVYPPIFLWIAGALAGLMPEHWAWYLFIACHIAATLTLPLVLAQFYFRRAWLSVAFAYTLYVAEPGFAGLVSLRAGNLANIFYLLTLLAALPGLRRNRWGWFYAAAFLIGMVKIAFLLVLILPVFAGRRQWIKSALCGVAAAATYPLQRWIAPVSYRAFVAAANIQVGAHADYGYGILGTAATMERKLLHRGVDLLPFVVQAAFIVAIVVALYLLRRRLPEEAQGGVWLALLLTAIILCNPRIERYDSYVGLLAAFILLAEALQTRRYLLLLSAIFLPSMLTLYIRHRSHHVDAWGAYETLVLVVAFAAGYCWLWRSTPPARKPESAAVAN</sequence>
<keyword evidence="3" id="KW-1185">Reference proteome</keyword>
<reference evidence="2 3" key="1">
    <citation type="submission" date="2020-08" db="EMBL/GenBank/DDBJ databases">
        <title>Genomic Encyclopedia of Type Strains, Phase IV (KMG-IV): sequencing the most valuable type-strain genomes for metagenomic binning, comparative biology and taxonomic classification.</title>
        <authorList>
            <person name="Goeker M."/>
        </authorList>
    </citation>
    <scope>NUCLEOTIDE SEQUENCE [LARGE SCALE GENOMIC DNA]</scope>
    <source>
        <strain evidence="2 3">DSM 103733</strain>
    </source>
</reference>
<dbReference type="RefSeq" id="WP_050062185.1">
    <property type="nucleotide sequence ID" value="NZ_JACHEK010000002.1"/>
</dbReference>